<dbReference type="GO" id="GO:0003723">
    <property type="term" value="F:RNA binding"/>
    <property type="evidence" value="ECO:0007669"/>
    <property type="project" value="InterPro"/>
</dbReference>
<dbReference type="Gene3D" id="3.10.129.130">
    <property type="match status" value="1"/>
</dbReference>
<dbReference type="InterPro" id="IPR053735">
    <property type="entry name" value="Type_III_TA_endoRNase"/>
</dbReference>
<comment type="caution">
    <text evidence="1">The sequence shown here is derived from an EMBL/GenBank/DDBJ whole genome shotgun (WGS) entry which is preliminary data.</text>
</comment>
<sequence length="65" mass="8314">MFYNWRIYKILLQNQLRWLNRDGEKLRDITYNLYINRSNNTLPFRVQKRCCDFRFLEEKCNEYKK</sequence>
<dbReference type="Proteomes" id="UP000284868">
    <property type="component" value="Unassembled WGS sequence"/>
</dbReference>
<keyword evidence="2" id="KW-1185">Reference proteome</keyword>
<dbReference type="AlphaFoldDB" id="A0A415PBI2"/>
<protein>
    <submittedName>
        <fullName evidence="1">Uncharacterized protein</fullName>
    </submittedName>
</protein>
<dbReference type="GO" id="GO:0004521">
    <property type="term" value="F:RNA endonuclease activity"/>
    <property type="evidence" value="ECO:0007669"/>
    <property type="project" value="InterPro"/>
</dbReference>
<dbReference type="OrthoDB" id="1655812at2"/>
<accession>A0A415PBI2</accession>
<evidence type="ECO:0000313" key="1">
    <source>
        <dbReference type="EMBL" id="RHM10039.1"/>
    </source>
</evidence>
<evidence type="ECO:0000313" key="2">
    <source>
        <dbReference type="Proteomes" id="UP000284868"/>
    </source>
</evidence>
<organism evidence="1 2">
    <name type="scientific">Amedibacillus dolichus</name>
    <dbReference type="NCBI Taxonomy" id="31971"/>
    <lineage>
        <taxon>Bacteria</taxon>
        <taxon>Bacillati</taxon>
        <taxon>Bacillota</taxon>
        <taxon>Erysipelotrichia</taxon>
        <taxon>Erysipelotrichales</taxon>
        <taxon>Erysipelotrichaceae</taxon>
        <taxon>Amedibacillus</taxon>
    </lineage>
</organism>
<gene>
    <name evidence="1" type="ORF">DWZ83_06630</name>
</gene>
<dbReference type="EMBL" id="QRPK01000031">
    <property type="protein sequence ID" value="RHM10039.1"/>
    <property type="molecule type" value="Genomic_DNA"/>
</dbReference>
<reference evidence="1 2" key="1">
    <citation type="submission" date="2018-08" db="EMBL/GenBank/DDBJ databases">
        <title>A genome reference for cultivated species of the human gut microbiota.</title>
        <authorList>
            <person name="Zou Y."/>
            <person name="Xue W."/>
            <person name="Luo G."/>
        </authorList>
    </citation>
    <scope>NUCLEOTIDE SEQUENCE [LARGE SCALE GENOMIC DNA]</scope>
    <source>
        <strain evidence="1 2">AF35-6BH</strain>
    </source>
</reference>
<proteinExistence type="predicted"/>
<name>A0A415PBI2_9FIRM</name>